<proteinExistence type="inferred from homology"/>
<accession>A0A9Q1C3S1</accession>
<evidence type="ECO:0000256" key="4">
    <source>
        <dbReference type="ARBA" id="ARBA00022801"/>
    </source>
</evidence>
<dbReference type="Proteomes" id="UP001152320">
    <property type="component" value="Chromosome 7"/>
</dbReference>
<protein>
    <submittedName>
        <fullName evidence="7">Dipeptidyl peptidase 2</fullName>
    </submittedName>
</protein>
<dbReference type="Gene3D" id="1.20.120.980">
    <property type="entry name" value="Serine carboxypeptidase S28, SKS domain"/>
    <property type="match status" value="1"/>
</dbReference>
<comment type="caution">
    <text evidence="7">The sequence shown here is derived from an EMBL/GenBank/DDBJ whole genome shotgun (WGS) entry which is preliminary data.</text>
</comment>
<dbReference type="InterPro" id="IPR042269">
    <property type="entry name" value="Ser_carbopepase_S28_SKS"/>
</dbReference>
<evidence type="ECO:0000256" key="2">
    <source>
        <dbReference type="ARBA" id="ARBA00022670"/>
    </source>
</evidence>
<feature type="signal peptide" evidence="6">
    <location>
        <begin position="1"/>
        <end position="23"/>
    </location>
</feature>
<sequence>MGKLECLAVFVICVSLEFVNISAIEISKLKTSYFDQTIDHFNFRSNSNQTYKQRYLYTDCFLHQHVHEPTRGENILDLVLSSNDCMVEDLIVHEQFASSDHNFITFKLIMDTVVTSWRDYYYDYRRGDFKVMRSKLKSVNWFAAFENISVEDQWSFFRCKLEEVVLKHTPLKKSKKVNKPLWWSKAVDRARKRKLRCWKTYRQSHSQYDFLRYKSALDDSTKTLRAAKRAFERRLALGIKDDPKSFYKYARSKMRTKETVGPLVDCNGQVVLDDEINAKMLNEYFVSVFTEENVHEIPVCDSLINDDVDVLGNVDLSEEVVLKKLLGLHHDKAPGPDDVYPVVLRNLADVIAQPLSLIFSQNQYWKKGSPMLFYTGNEGDITSFANNTGIMFEFGENLTAYIVFAEHRYYGESLPFGNSSFNGTNIGYLSIEQAMADFAVLIKYLKTKLGKNTPVICFGGSYGGMLSAYMRFKYPNLVLGAIASSAPILSVSNNVPQSYFFEDVTKDFEDVNKDCPVLIKSAFDIAGKLADQGTVGLKKLSSTFRLCSPMTQKSEVSHLYGWIRNAFTYQAMLDYPYATSFIGHLPGYPVNVSCELMLKNKKNLLEGLAEANAISYNGTGDKKCFDMYAEYMECADPTGCVGSIAWDYQACTEVVLPSGTDGESSMFPYLPMTPEMRKTYCELKYGVTPRTDWLNVNMWGQDLNYVTNIVFTNGALDPWQRGGLTKPIGSVEYYLIEQAAHHLDLRGSHSKDPQSVIDVRKKELQAIRRWLQKGK</sequence>
<keyword evidence="3 6" id="KW-0732">Signal</keyword>
<dbReference type="GO" id="GO:0008239">
    <property type="term" value="F:dipeptidyl-peptidase activity"/>
    <property type="evidence" value="ECO:0007669"/>
    <property type="project" value="TreeGrafter"/>
</dbReference>
<evidence type="ECO:0000313" key="7">
    <source>
        <dbReference type="EMBL" id="KAJ8038718.1"/>
    </source>
</evidence>
<name>A0A9Q1C3S1_HOLLE</name>
<evidence type="ECO:0000256" key="1">
    <source>
        <dbReference type="ARBA" id="ARBA00011079"/>
    </source>
</evidence>
<comment type="similarity">
    <text evidence="1">Belongs to the peptidase S28 family.</text>
</comment>
<evidence type="ECO:0000256" key="6">
    <source>
        <dbReference type="SAM" id="SignalP"/>
    </source>
</evidence>
<dbReference type="InterPro" id="IPR029058">
    <property type="entry name" value="AB_hydrolase_fold"/>
</dbReference>
<evidence type="ECO:0000256" key="5">
    <source>
        <dbReference type="ARBA" id="ARBA00023180"/>
    </source>
</evidence>
<reference evidence="7" key="1">
    <citation type="submission" date="2021-10" db="EMBL/GenBank/DDBJ databases">
        <title>Tropical sea cucumber genome reveals ecological adaptation and Cuvierian tubules defense mechanism.</title>
        <authorList>
            <person name="Chen T."/>
        </authorList>
    </citation>
    <scope>NUCLEOTIDE SEQUENCE</scope>
    <source>
        <strain evidence="7">Nanhai2018</strain>
        <tissue evidence="7">Muscle</tissue>
    </source>
</reference>
<dbReference type="EMBL" id="JAIZAY010000007">
    <property type="protein sequence ID" value="KAJ8038718.1"/>
    <property type="molecule type" value="Genomic_DNA"/>
</dbReference>
<evidence type="ECO:0000313" key="8">
    <source>
        <dbReference type="Proteomes" id="UP001152320"/>
    </source>
</evidence>
<evidence type="ECO:0000256" key="3">
    <source>
        <dbReference type="ARBA" id="ARBA00022729"/>
    </source>
</evidence>
<feature type="chain" id="PRO_5040200391" evidence="6">
    <location>
        <begin position="24"/>
        <end position="775"/>
    </location>
</feature>
<dbReference type="Gene3D" id="3.40.50.1820">
    <property type="entry name" value="alpha/beta hydrolase"/>
    <property type="match status" value="2"/>
</dbReference>
<dbReference type="SUPFAM" id="SSF53474">
    <property type="entry name" value="alpha/beta-Hydrolases"/>
    <property type="match status" value="1"/>
</dbReference>
<organism evidence="7 8">
    <name type="scientific">Holothuria leucospilota</name>
    <name type="common">Black long sea cucumber</name>
    <name type="synonym">Mertensiothuria leucospilota</name>
    <dbReference type="NCBI Taxonomy" id="206669"/>
    <lineage>
        <taxon>Eukaryota</taxon>
        <taxon>Metazoa</taxon>
        <taxon>Echinodermata</taxon>
        <taxon>Eleutherozoa</taxon>
        <taxon>Echinozoa</taxon>
        <taxon>Holothuroidea</taxon>
        <taxon>Aspidochirotacea</taxon>
        <taxon>Aspidochirotida</taxon>
        <taxon>Holothuriidae</taxon>
        <taxon>Holothuria</taxon>
    </lineage>
</organism>
<dbReference type="GO" id="GO:0006508">
    <property type="term" value="P:proteolysis"/>
    <property type="evidence" value="ECO:0007669"/>
    <property type="project" value="UniProtKB-KW"/>
</dbReference>
<keyword evidence="5" id="KW-0325">Glycoprotein</keyword>
<keyword evidence="8" id="KW-1185">Reference proteome</keyword>
<dbReference type="AlphaFoldDB" id="A0A9Q1C3S1"/>
<keyword evidence="2" id="KW-0645">Protease</keyword>
<dbReference type="PANTHER" id="PTHR11010:SF107">
    <property type="entry name" value="DIPEPTIDYL PEPTIDASE 2"/>
    <property type="match status" value="1"/>
</dbReference>
<dbReference type="Pfam" id="PF05577">
    <property type="entry name" value="Peptidase_S28"/>
    <property type="match status" value="1"/>
</dbReference>
<dbReference type="InterPro" id="IPR008758">
    <property type="entry name" value="Peptidase_S28"/>
</dbReference>
<dbReference type="OrthoDB" id="2130629at2759"/>
<gene>
    <name evidence="7" type="ORF">HOLleu_16221</name>
</gene>
<dbReference type="GO" id="GO:0070008">
    <property type="term" value="F:serine-type exopeptidase activity"/>
    <property type="evidence" value="ECO:0007669"/>
    <property type="project" value="InterPro"/>
</dbReference>
<dbReference type="FunFam" id="1.20.120.980:FF:000001">
    <property type="entry name" value="Dipeptidyl peptidase 7"/>
    <property type="match status" value="1"/>
</dbReference>
<dbReference type="GO" id="GO:0031982">
    <property type="term" value="C:vesicle"/>
    <property type="evidence" value="ECO:0007669"/>
    <property type="project" value="TreeGrafter"/>
</dbReference>
<dbReference type="PANTHER" id="PTHR11010">
    <property type="entry name" value="PROTEASE S28 PRO-X CARBOXYPEPTIDASE-RELATED"/>
    <property type="match status" value="1"/>
</dbReference>
<keyword evidence="4" id="KW-0378">Hydrolase</keyword>